<dbReference type="RefSeq" id="WP_244803572.1">
    <property type="nucleotide sequence ID" value="NZ_JALIEA010000011.1"/>
</dbReference>
<protein>
    <submittedName>
        <fullName evidence="2">Phosphopantetheine-binding protein</fullName>
    </submittedName>
</protein>
<evidence type="ECO:0000313" key="3">
    <source>
        <dbReference type="Proteomes" id="UP001139207"/>
    </source>
</evidence>
<dbReference type="AlphaFoldDB" id="A0A9X1WI36"/>
<gene>
    <name evidence="2" type="ORF">MUN33_03750</name>
</gene>
<comment type="caution">
    <text evidence="2">The sequence shown here is derived from an EMBL/GenBank/DDBJ whole genome shotgun (WGS) entry which is preliminary data.</text>
</comment>
<name>A0A9X1WI36_9CORY</name>
<dbReference type="SUPFAM" id="SSF47336">
    <property type="entry name" value="ACP-like"/>
    <property type="match status" value="1"/>
</dbReference>
<proteinExistence type="predicted"/>
<accession>A0A9X1WI36</accession>
<dbReference type="EMBL" id="JALIEA010000011">
    <property type="protein sequence ID" value="MCJ7857830.1"/>
    <property type="molecule type" value="Genomic_DNA"/>
</dbReference>
<dbReference type="InterPro" id="IPR009081">
    <property type="entry name" value="PP-bd_ACP"/>
</dbReference>
<dbReference type="Gene3D" id="1.10.1200.10">
    <property type="entry name" value="ACP-like"/>
    <property type="match status" value="1"/>
</dbReference>
<evidence type="ECO:0000259" key="1">
    <source>
        <dbReference type="PROSITE" id="PS50075"/>
    </source>
</evidence>
<sequence>MADITGTTDETAADETGEARVDATMRRLLARVAELLNTDVSDIDTDEELMDQGLDSVRLVEIVTFLRREGFDADFADLAEDSSVDAWRELLVDQLADGL</sequence>
<reference evidence="2" key="1">
    <citation type="submission" date="2022-04" db="EMBL/GenBank/DDBJ databases">
        <title>Corynebacterium kalidii LD5P10.</title>
        <authorList>
            <person name="Sun J.Q."/>
        </authorList>
    </citation>
    <scope>NUCLEOTIDE SEQUENCE</scope>
    <source>
        <strain evidence="2">LD5P10</strain>
    </source>
</reference>
<dbReference type="InterPro" id="IPR036736">
    <property type="entry name" value="ACP-like_sf"/>
</dbReference>
<dbReference type="Pfam" id="PF00550">
    <property type="entry name" value="PP-binding"/>
    <property type="match status" value="1"/>
</dbReference>
<evidence type="ECO:0000313" key="2">
    <source>
        <dbReference type="EMBL" id="MCJ7857830.1"/>
    </source>
</evidence>
<organism evidence="2 3">
    <name type="scientific">Corynebacterium kalidii</name>
    <dbReference type="NCBI Taxonomy" id="2931982"/>
    <lineage>
        <taxon>Bacteria</taxon>
        <taxon>Bacillati</taxon>
        <taxon>Actinomycetota</taxon>
        <taxon>Actinomycetes</taxon>
        <taxon>Mycobacteriales</taxon>
        <taxon>Corynebacteriaceae</taxon>
        <taxon>Corynebacterium</taxon>
    </lineage>
</organism>
<dbReference type="PROSITE" id="PS50075">
    <property type="entry name" value="CARRIER"/>
    <property type="match status" value="1"/>
</dbReference>
<keyword evidence="3" id="KW-1185">Reference proteome</keyword>
<feature type="domain" description="Carrier" evidence="1">
    <location>
        <begin position="19"/>
        <end position="95"/>
    </location>
</feature>
<dbReference type="Proteomes" id="UP001139207">
    <property type="component" value="Unassembled WGS sequence"/>
</dbReference>